<evidence type="ECO:0000313" key="2">
    <source>
        <dbReference type="EnsemblProtists" id="EOD21567"/>
    </source>
</evidence>
<dbReference type="Proteomes" id="UP000013827">
    <property type="component" value="Unassembled WGS sequence"/>
</dbReference>
<organism evidence="2 3">
    <name type="scientific">Emiliania huxleyi (strain CCMP1516)</name>
    <dbReference type="NCBI Taxonomy" id="280463"/>
    <lineage>
        <taxon>Eukaryota</taxon>
        <taxon>Haptista</taxon>
        <taxon>Haptophyta</taxon>
        <taxon>Prymnesiophyceae</taxon>
        <taxon>Isochrysidales</taxon>
        <taxon>Noelaerhabdaceae</taxon>
        <taxon>Emiliania</taxon>
    </lineage>
</organism>
<dbReference type="KEGG" id="ehx:EMIHUDRAFT_444422"/>
<dbReference type="AlphaFoldDB" id="A0A0D3JDI2"/>
<sequence length="109" mass="11073">ACPAPAAGAACSRDTTRSEEGTTRSSTQTASRGSEAASAACRWGRAAADVAEAAAAVSLAAACGTRTGPGSTRVSCDKRSKRDGRPWDVLVRKRFGATAGCGVRWVRDG</sequence>
<dbReference type="HOGENOM" id="CLU_2190834_0_0_1"/>
<keyword evidence="3" id="KW-1185">Reference proteome</keyword>
<dbReference type="RefSeq" id="XP_005773996.1">
    <property type="nucleotide sequence ID" value="XM_005773939.1"/>
</dbReference>
<name>A0A0D3JDI2_EMIH1</name>
<dbReference type="PaxDb" id="2903-EOD21567"/>
<reference evidence="3" key="1">
    <citation type="journal article" date="2013" name="Nature">
        <title>Pan genome of the phytoplankton Emiliania underpins its global distribution.</title>
        <authorList>
            <person name="Read B.A."/>
            <person name="Kegel J."/>
            <person name="Klute M.J."/>
            <person name="Kuo A."/>
            <person name="Lefebvre S.C."/>
            <person name="Maumus F."/>
            <person name="Mayer C."/>
            <person name="Miller J."/>
            <person name="Monier A."/>
            <person name="Salamov A."/>
            <person name="Young J."/>
            <person name="Aguilar M."/>
            <person name="Claverie J.M."/>
            <person name="Frickenhaus S."/>
            <person name="Gonzalez K."/>
            <person name="Herman E.K."/>
            <person name="Lin Y.C."/>
            <person name="Napier J."/>
            <person name="Ogata H."/>
            <person name="Sarno A.F."/>
            <person name="Shmutz J."/>
            <person name="Schroeder D."/>
            <person name="de Vargas C."/>
            <person name="Verret F."/>
            <person name="von Dassow P."/>
            <person name="Valentin K."/>
            <person name="Van de Peer Y."/>
            <person name="Wheeler G."/>
            <person name="Dacks J.B."/>
            <person name="Delwiche C.F."/>
            <person name="Dyhrman S.T."/>
            <person name="Glockner G."/>
            <person name="John U."/>
            <person name="Richards T."/>
            <person name="Worden A.Z."/>
            <person name="Zhang X."/>
            <person name="Grigoriev I.V."/>
            <person name="Allen A.E."/>
            <person name="Bidle K."/>
            <person name="Borodovsky M."/>
            <person name="Bowler C."/>
            <person name="Brownlee C."/>
            <person name="Cock J.M."/>
            <person name="Elias M."/>
            <person name="Gladyshev V.N."/>
            <person name="Groth M."/>
            <person name="Guda C."/>
            <person name="Hadaegh A."/>
            <person name="Iglesias-Rodriguez M.D."/>
            <person name="Jenkins J."/>
            <person name="Jones B.M."/>
            <person name="Lawson T."/>
            <person name="Leese F."/>
            <person name="Lindquist E."/>
            <person name="Lobanov A."/>
            <person name="Lomsadze A."/>
            <person name="Malik S.B."/>
            <person name="Marsh M.E."/>
            <person name="Mackinder L."/>
            <person name="Mock T."/>
            <person name="Mueller-Roeber B."/>
            <person name="Pagarete A."/>
            <person name="Parker M."/>
            <person name="Probert I."/>
            <person name="Quesneville H."/>
            <person name="Raines C."/>
            <person name="Rensing S.A."/>
            <person name="Riano-Pachon D.M."/>
            <person name="Richier S."/>
            <person name="Rokitta S."/>
            <person name="Shiraiwa Y."/>
            <person name="Soanes D.M."/>
            <person name="van der Giezen M."/>
            <person name="Wahlund T.M."/>
            <person name="Williams B."/>
            <person name="Wilson W."/>
            <person name="Wolfe G."/>
            <person name="Wurch L.L."/>
        </authorList>
    </citation>
    <scope>NUCLEOTIDE SEQUENCE</scope>
</reference>
<feature type="region of interest" description="Disordered" evidence="1">
    <location>
        <begin position="1"/>
        <end position="35"/>
    </location>
</feature>
<reference evidence="2" key="2">
    <citation type="submission" date="2024-10" db="UniProtKB">
        <authorList>
            <consortium name="EnsemblProtists"/>
        </authorList>
    </citation>
    <scope>IDENTIFICATION</scope>
</reference>
<proteinExistence type="predicted"/>
<dbReference type="GeneID" id="17267113"/>
<feature type="compositionally biased region" description="Low complexity" evidence="1">
    <location>
        <begin position="1"/>
        <end position="13"/>
    </location>
</feature>
<dbReference type="EnsemblProtists" id="EOD21567">
    <property type="protein sequence ID" value="EOD21567"/>
    <property type="gene ID" value="EMIHUDRAFT_444422"/>
</dbReference>
<protein>
    <submittedName>
        <fullName evidence="2">Uncharacterized protein</fullName>
    </submittedName>
</protein>
<evidence type="ECO:0000313" key="3">
    <source>
        <dbReference type="Proteomes" id="UP000013827"/>
    </source>
</evidence>
<evidence type="ECO:0000256" key="1">
    <source>
        <dbReference type="SAM" id="MobiDB-lite"/>
    </source>
</evidence>
<accession>A0A0D3JDI2</accession>